<dbReference type="EMBL" id="JBHFFA010000004">
    <property type="protein sequence ID" value="KAL2630648.1"/>
    <property type="molecule type" value="Genomic_DNA"/>
</dbReference>
<reference evidence="1 2" key="1">
    <citation type="submission" date="2024-09" db="EMBL/GenBank/DDBJ databases">
        <title>Chromosome-scale assembly of Riccia fluitans.</title>
        <authorList>
            <person name="Paukszto L."/>
            <person name="Sawicki J."/>
            <person name="Karawczyk K."/>
            <person name="Piernik-Szablinska J."/>
            <person name="Szczecinska M."/>
            <person name="Mazdziarz M."/>
        </authorList>
    </citation>
    <scope>NUCLEOTIDE SEQUENCE [LARGE SCALE GENOMIC DNA]</scope>
    <source>
        <strain evidence="1">Rf_01</strain>
        <tissue evidence="1">Aerial parts of the thallus</tissue>
    </source>
</reference>
<dbReference type="AlphaFoldDB" id="A0ABD1YIL6"/>
<evidence type="ECO:0000313" key="1">
    <source>
        <dbReference type="EMBL" id="KAL2630648.1"/>
    </source>
</evidence>
<proteinExistence type="predicted"/>
<dbReference type="Proteomes" id="UP001605036">
    <property type="component" value="Unassembled WGS sequence"/>
</dbReference>
<dbReference type="PANTHER" id="PTHR37235">
    <property type="entry name" value="ZINC METALLOPROTEINASE AUREOLYSIN"/>
    <property type="match status" value="1"/>
</dbReference>
<evidence type="ECO:0000313" key="2">
    <source>
        <dbReference type="Proteomes" id="UP001605036"/>
    </source>
</evidence>
<accession>A0ABD1YIL6</accession>
<sequence>MSISRLLGDILRFASSTLKKQEKQVEKVIEVLAPGPLGIVEHKFTHAEIESARAQAARACEKWSRAASRRQL</sequence>
<gene>
    <name evidence="1" type="ORF">R1flu_015334</name>
</gene>
<comment type="caution">
    <text evidence="1">The sequence shown here is derived from an EMBL/GenBank/DDBJ whole genome shotgun (WGS) entry which is preliminary data.</text>
</comment>
<keyword evidence="2" id="KW-1185">Reference proteome</keyword>
<organism evidence="1 2">
    <name type="scientific">Riccia fluitans</name>
    <dbReference type="NCBI Taxonomy" id="41844"/>
    <lineage>
        <taxon>Eukaryota</taxon>
        <taxon>Viridiplantae</taxon>
        <taxon>Streptophyta</taxon>
        <taxon>Embryophyta</taxon>
        <taxon>Marchantiophyta</taxon>
        <taxon>Marchantiopsida</taxon>
        <taxon>Marchantiidae</taxon>
        <taxon>Marchantiales</taxon>
        <taxon>Ricciaceae</taxon>
        <taxon>Riccia</taxon>
    </lineage>
</organism>
<name>A0ABD1YIL6_9MARC</name>
<protein>
    <submittedName>
        <fullName evidence="1">Uncharacterized protein</fullName>
    </submittedName>
</protein>
<dbReference type="PANTHER" id="PTHR37235:SF2">
    <property type="entry name" value="OS05G0371500 PROTEIN"/>
    <property type="match status" value="1"/>
</dbReference>